<dbReference type="InterPro" id="IPR036291">
    <property type="entry name" value="NAD(P)-bd_dom_sf"/>
</dbReference>
<dbReference type="GO" id="GO:0016020">
    <property type="term" value="C:membrane"/>
    <property type="evidence" value="ECO:0007669"/>
    <property type="project" value="TreeGrafter"/>
</dbReference>
<organism evidence="4 5">
    <name type="scientific">Taibaiella chishuiensis</name>
    <dbReference type="NCBI Taxonomy" id="1434707"/>
    <lineage>
        <taxon>Bacteria</taxon>
        <taxon>Pseudomonadati</taxon>
        <taxon>Bacteroidota</taxon>
        <taxon>Chitinophagia</taxon>
        <taxon>Chitinophagales</taxon>
        <taxon>Chitinophagaceae</taxon>
        <taxon>Taibaiella</taxon>
    </lineage>
</organism>
<dbReference type="Gene3D" id="3.40.50.720">
    <property type="entry name" value="NAD(P)-binding Rossmann-like Domain"/>
    <property type="match status" value="1"/>
</dbReference>
<evidence type="ECO:0000313" key="4">
    <source>
        <dbReference type="EMBL" id="PSK94381.1"/>
    </source>
</evidence>
<dbReference type="Proteomes" id="UP000240572">
    <property type="component" value="Unassembled WGS sequence"/>
</dbReference>
<keyword evidence="5" id="KW-1185">Reference proteome</keyword>
<dbReference type="PANTHER" id="PTHR44196">
    <property type="entry name" value="DEHYDROGENASE/REDUCTASE SDR FAMILY MEMBER 7B"/>
    <property type="match status" value="1"/>
</dbReference>
<dbReference type="PROSITE" id="PS00061">
    <property type="entry name" value="ADH_SHORT"/>
    <property type="match status" value="1"/>
</dbReference>
<sequence>MPTAVVTGATKGIGRAIAEKLLQEGFDLAVCARTDADLQACKTLWAQQYPACRVWTRATDMRDQQEVKDFAAMVLETGSAISILVNNAGLYFPGNLATEPEGQLEGLLATNLLSAYHLTRGLLPVMKAQKSGHIFNMCSVASLQAYPNGGAYSITKYALLGFSDNLRYELKDEGIKVTAISPGAVWSNSWSGSGVPPERIMKAEDIADLLWTTYNLSAQATVEHIVLRPQLGDL</sequence>
<gene>
    <name evidence="4" type="ORF">B0I18_101536</name>
</gene>
<reference evidence="4 5" key="1">
    <citation type="submission" date="2018-03" db="EMBL/GenBank/DDBJ databases">
        <title>Genomic Encyclopedia of Type Strains, Phase III (KMG-III): the genomes of soil and plant-associated and newly described type strains.</title>
        <authorList>
            <person name="Whitman W."/>
        </authorList>
    </citation>
    <scope>NUCLEOTIDE SEQUENCE [LARGE SCALE GENOMIC DNA]</scope>
    <source>
        <strain evidence="4 5">CGMCC 1.12700</strain>
    </source>
</reference>
<dbReference type="PRINTS" id="PR00081">
    <property type="entry name" value="GDHRDH"/>
</dbReference>
<dbReference type="CDD" id="cd05233">
    <property type="entry name" value="SDR_c"/>
    <property type="match status" value="1"/>
</dbReference>
<dbReference type="RefSeq" id="WP_106521090.1">
    <property type="nucleotide sequence ID" value="NZ_PYGD01000001.1"/>
</dbReference>
<evidence type="ECO:0000256" key="1">
    <source>
        <dbReference type="ARBA" id="ARBA00006484"/>
    </source>
</evidence>
<dbReference type="GO" id="GO:0016491">
    <property type="term" value="F:oxidoreductase activity"/>
    <property type="evidence" value="ECO:0007669"/>
    <property type="project" value="UniProtKB-KW"/>
</dbReference>
<dbReference type="PRINTS" id="PR00080">
    <property type="entry name" value="SDRFAMILY"/>
</dbReference>
<accession>A0A2P8DB12</accession>
<dbReference type="OrthoDB" id="9775296at2"/>
<dbReference type="InterPro" id="IPR020904">
    <property type="entry name" value="Sc_DH/Rdtase_CS"/>
</dbReference>
<dbReference type="PANTHER" id="PTHR44196:SF2">
    <property type="entry name" value="SHORT-CHAIN DEHYDROGENASE-RELATED"/>
    <property type="match status" value="1"/>
</dbReference>
<dbReference type="InterPro" id="IPR002347">
    <property type="entry name" value="SDR_fam"/>
</dbReference>
<comment type="similarity">
    <text evidence="1 3">Belongs to the short-chain dehydrogenases/reductases (SDR) family.</text>
</comment>
<dbReference type="Pfam" id="PF00106">
    <property type="entry name" value="adh_short"/>
    <property type="match status" value="1"/>
</dbReference>
<dbReference type="SUPFAM" id="SSF51735">
    <property type="entry name" value="NAD(P)-binding Rossmann-fold domains"/>
    <property type="match status" value="1"/>
</dbReference>
<comment type="caution">
    <text evidence="4">The sequence shown here is derived from an EMBL/GenBank/DDBJ whole genome shotgun (WGS) entry which is preliminary data.</text>
</comment>
<keyword evidence="2" id="KW-0560">Oxidoreductase</keyword>
<dbReference type="AlphaFoldDB" id="A0A2P8DB12"/>
<protein>
    <submittedName>
        <fullName evidence="4">NADP-dependent 3-hydroxy acid dehydrogenase YdfG</fullName>
    </submittedName>
</protein>
<name>A0A2P8DB12_9BACT</name>
<proteinExistence type="inferred from homology"/>
<evidence type="ECO:0000256" key="3">
    <source>
        <dbReference type="RuleBase" id="RU000363"/>
    </source>
</evidence>
<evidence type="ECO:0000313" key="5">
    <source>
        <dbReference type="Proteomes" id="UP000240572"/>
    </source>
</evidence>
<dbReference type="EMBL" id="PYGD01000001">
    <property type="protein sequence ID" value="PSK94381.1"/>
    <property type="molecule type" value="Genomic_DNA"/>
</dbReference>
<evidence type="ECO:0000256" key="2">
    <source>
        <dbReference type="ARBA" id="ARBA00023002"/>
    </source>
</evidence>